<gene>
    <name evidence="4" type="ordered locus">Desti_1950</name>
</gene>
<evidence type="ECO:0000313" key="5">
    <source>
        <dbReference type="Proteomes" id="UP000006055"/>
    </source>
</evidence>
<dbReference type="InterPro" id="IPR046342">
    <property type="entry name" value="CBS_dom_sf"/>
</dbReference>
<keyword evidence="5" id="KW-1185">Reference proteome</keyword>
<proteinExistence type="predicted"/>
<dbReference type="InterPro" id="IPR000644">
    <property type="entry name" value="CBS_dom"/>
</dbReference>
<dbReference type="OrthoDB" id="9802114at2"/>
<evidence type="ECO:0000259" key="3">
    <source>
        <dbReference type="PROSITE" id="PS51371"/>
    </source>
</evidence>
<sequence>MLVKDWMSKDVTSLNITDTLQHAINLSSEKNISIMPVLESGKLVGIVTDRDLKRVSPSDATRLNVEEIKYRLSRVEVGTIMTPHPIIVPPDYTIEETAEILLTNKISGVPVVDDKGTILGVITKNDLFKAMMSLTGLLKRGLQFGFLLEDRPGSIKEVTDIIRHYDGRLASILSSYERAPQGYRHVYIRAFNIDRSTMTQLLEELKANANVLYMVDHRENKREIYADSLQDLALKTLEVTSGSIS</sequence>
<dbReference type="RefSeq" id="WP_014809801.1">
    <property type="nucleotide sequence ID" value="NC_018025.1"/>
</dbReference>
<feature type="domain" description="CBS" evidence="3">
    <location>
        <begin position="7"/>
        <end position="63"/>
    </location>
</feature>
<dbReference type="PROSITE" id="PS51371">
    <property type="entry name" value="CBS"/>
    <property type="match status" value="2"/>
</dbReference>
<dbReference type="InterPro" id="IPR045865">
    <property type="entry name" value="ACT-like_dom_sf"/>
</dbReference>
<dbReference type="PANTHER" id="PTHR43080">
    <property type="entry name" value="CBS DOMAIN-CONTAINING PROTEIN CBSX3, MITOCHONDRIAL"/>
    <property type="match status" value="1"/>
</dbReference>
<dbReference type="Gene3D" id="3.10.580.10">
    <property type="entry name" value="CBS-domain"/>
    <property type="match status" value="1"/>
</dbReference>
<keyword evidence="1 2" id="KW-0129">CBS domain</keyword>
<dbReference type="AlphaFoldDB" id="I4C516"/>
<dbReference type="PANTHER" id="PTHR43080:SF2">
    <property type="entry name" value="CBS DOMAIN-CONTAINING PROTEIN"/>
    <property type="match status" value="1"/>
</dbReference>
<dbReference type="SUPFAM" id="SSF54631">
    <property type="entry name" value="CBS-domain pair"/>
    <property type="match status" value="1"/>
</dbReference>
<dbReference type="SUPFAM" id="SSF55021">
    <property type="entry name" value="ACT-like"/>
    <property type="match status" value="1"/>
</dbReference>
<dbReference type="InterPro" id="IPR051257">
    <property type="entry name" value="Diverse_CBS-Domain"/>
</dbReference>
<accession>I4C516</accession>
<dbReference type="EMBL" id="CP003360">
    <property type="protein sequence ID" value="AFM24657.1"/>
    <property type="molecule type" value="Genomic_DNA"/>
</dbReference>
<evidence type="ECO:0000256" key="2">
    <source>
        <dbReference type="PROSITE-ProRule" id="PRU00703"/>
    </source>
</evidence>
<reference evidence="5" key="1">
    <citation type="submission" date="2012-06" db="EMBL/GenBank/DDBJ databases">
        <title>Complete sequence of chromosome of Desulfomonile tiedjei DSM 6799.</title>
        <authorList>
            <person name="Lucas S."/>
            <person name="Copeland A."/>
            <person name="Lapidus A."/>
            <person name="Glavina del Rio T."/>
            <person name="Dalin E."/>
            <person name="Tice H."/>
            <person name="Bruce D."/>
            <person name="Goodwin L."/>
            <person name="Pitluck S."/>
            <person name="Peters L."/>
            <person name="Ovchinnikova G."/>
            <person name="Zeytun A."/>
            <person name="Lu M."/>
            <person name="Kyrpides N."/>
            <person name="Mavromatis K."/>
            <person name="Ivanova N."/>
            <person name="Brettin T."/>
            <person name="Detter J.C."/>
            <person name="Han C."/>
            <person name="Larimer F."/>
            <person name="Land M."/>
            <person name="Hauser L."/>
            <person name="Markowitz V."/>
            <person name="Cheng J.-F."/>
            <person name="Hugenholtz P."/>
            <person name="Woyke T."/>
            <person name="Wu D."/>
            <person name="Spring S."/>
            <person name="Schroeder M."/>
            <person name="Brambilla E."/>
            <person name="Klenk H.-P."/>
            <person name="Eisen J.A."/>
        </authorList>
    </citation>
    <scope>NUCLEOTIDE SEQUENCE [LARGE SCALE GENOMIC DNA]</scope>
    <source>
        <strain evidence="5">ATCC 49306 / DSM 6799 / DCB-1</strain>
    </source>
</reference>
<evidence type="ECO:0000313" key="4">
    <source>
        <dbReference type="EMBL" id="AFM24657.1"/>
    </source>
</evidence>
<dbReference type="CDD" id="cd04584">
    <property type="entry name" value="CBS_pair_AcuB_like"/>
    <property type="match status" value="1"/>
</dbReference>
<dbReference type="eggNOG" id="COG0517">
    <property type="taxonomic scope" value="Bacteria"/>
</dbReference>
<dbReference type="PATRIC" id="fig|706587.4.peg.2242"/>
<name>I4C516_DESTA</name>
<dbReference type="KEGG" id="dti:Desti_1950"/>
<protein>
    <submittedName>
        <fullName evidence="4">CBS domain-containing protein</fullName>
    </submittedName>
</protein>
<dbReference type="HOGENOM" id="CLU_040681_6_0_7"/>
<feature type="domain" description="CBS" evidence="3">
    <location>
        <begin position="81"/>
        <end position="140"/>
    </location>
</feature>
<dbReference type="SMART" id="SM00116">
    <property type="entry name" value="CBS"/>
    <property type="match status" value="2"/>
</dbReference>
<dbReference type="Pfam" id="PF00571">
    <property type="entry name" value="CBS"/>
    <property type="match status" value="2"/>
</dbReference>
<organism evidence="4 5">
    <name type="scientific">Desulfomonile tiedjei (strain ATCC 49306 / DSM 6799 / DCB-1)</name>
    <dbReference type="NCBI Taxonomy" id="706587"/>
    <lineage>
        <taxon>Bacteria</taxon>
        <taxon>Pseudomonadati</taxon>
        <taxon>Thermodesulfobacteriota</taxon>
        <taxon>Desulfomonilia</taxon>
        <taxon>Desulfomonilales</taxon>
        <taxon>Desulfomonilaceae</taxon>
        <taxon>Desulfomonile</taxon>
    </lineage>
</organism>
<dbReference type="STRING" id="706587.Desti_1950"/>
<dbReference type="Proteomes" id="UP000006055">
    <property type="component" value="Chromosome"/>
</dbReference>
<evidence type="ECO:0000256" key="1">
    <source>
        <dbReference type="ARBA" id="ARBA00023122"/>
    </source>
</evidence>